<proteinExistence type="inferred from homology"/>
<evidence type="ECO:0000256" key="2">
    <source>
        <dbReference type="ARBA" id="ARBA00022980"/>
    </source>
</evidence>
<dbReference type="SUPFAM" id="SSF52161">
    <property type="entry name" value="Ribosomal protein L13"/>
    <property type="match status" value="1"/>
</dbReference>
<dbReference type="PIRSF" id="PIRSF002181">
    <property type="entry name" value="Ribosomal_L13"/>
    <property type="match status" value="1"/>
</dbReference>
<protein>
    <recommendedName>
        <fullName evidence="4">Large ribosomal subunit protein uL13</fullName>
    </recommendedName>
</protein>
<dbReference type="GO" id="GO:0006412">
    <property type="term" value="P:translation"/>
    <property type="evidence" value="ECO:0007669"/>
    <property type="project" value="UniProtKB-UniRule"/>
</dbReference>
<dbReference type="GO" id="GO:0003729">
    <property type="term" value="F:mRNA binding"/>
    <property type="evidence" value="ECO:0007669"/>
    <property type="project" value="TreeGrafter"/>
</dbReference>
<comment type="function">
    <text evidence="4">This protein is one of the early assembly proteins of the 50S ribosomal subunit, although it is not seen to bind rRNA by itself. It is important during the early stages of 50S assembly.</text>
</comment>
<name>A0A2H0VJN0_9BACT</name>
<organism evidence="5 6">
    <name type="scientific">Candidatus Collierbacteria bacterium CG10_big_fil_rev_8_21_14_0_10_44_9</name>
    <dbReference type="NCBI Taxonomy" id="1974535"/>
    <lineage>
        <taxon>Bacteria</taxon>
        <taxon>Candidatus Collieribacteriota</taxon>
    </lineage>
</organism>
<dbReference type="GO" id="GO:0017148">
    <property type="term" value="P:negative regulation of translation"/>
    <property type="evidence" value="ECO:0007669"/>
    <property type="project" value="TreeGrafter"/>
</dbReference>
<comment type="similarity">
    <text evidence="1 4">Belongs to the universal ribosomal protein uL13 family.</text>
</comment>
<accession>A0A2H0VJN0</accession>
<evidence type="ECO:0000313" key="5">
    <source>
        <dbReference type="EMBL" id="PIR99314.1"/>
    </source>
</evidence>
<dbReference type="GO" id="GO:0003735">
    <property type="term" value="F:structural constituent of ribosome"/>
    <property type="evidence" value="ECO:0007669"/>
    <property type="project" value="InterPro"/>
</dbReference>
<dbReference type="GO" id="GO:1990904">
    <property type="term" value="C:ribonucleoprotein complex"/>
    <property type="evidence" value="ECO:0007669"/>
    <property type="project" value="UniProtKB-KW"/>
</dbReference>
<sequence length="132" mass="14705">MIKTADIKRAWHLLDCKGQTLGRLSTKIAGLLTGKGKVDYTPHMDMGDFVVVINSQDIILTGNKLLDKQYSRHSGHPGGFTQEAAGRLMDRDSRKVIEHAVNGMLAKNKLQDPRMSRLKVYKGKDHPHGDIT</sequence>
<evidence type="ECO:0000256" key="4">
    <source>
        <dbReference type="HAMAP-Rule" id="MF_01366"/>
    </source>
</evidence>
<dbReference type="EMBL" id="PFAF01000002">
    <property type="protein sequence ID" value="PIR99314.1"/>
    <property type="molecule type" value="Genomic_DNA"/>
</dbReference>
<dbReference type="PANTHER" id="PTHR11545:SF2">
    <property type="entry name" value="LARGE RIBOSOMAL SUBUNIT PROTEIN UL13M"/>
    <property type="match status" value="1"/>
</dbReference>
<comment type="caution">
    <text evidence="5">The sequence shown here is derived from an EMBL/GenBank/DDBJ whole genome shotgun (WGS) entry which is preliminary data.</text>
</comment>
<keyword evidence="3 4" id="KW-0687">Ribonucleoprotein</keyword>
<reference evidence="6" key="1">
    <citation type="submission" date="2017-09" db="EMBL/GenBank/DDBJ databases">
        <title>Depth-based differentiation of microbial function through sediment-hosted aquifers and enrichment of novel symbionts in the deep terrestrial subsurface.</title>
        <authorList>
            <person name="Probst A.J."/>
            <person name="Ladd B."/>
            <person name="Jarett J.K."/>
            <person name="Geller-Mcgrath D.E."/>
            <person name="Sieber C.M.K."/>
            <person name="Emerson J.B."/>
            <person name="Anantharaman K."/>
            <person name="Thomas B.C."/>
            <person name="Malmstrom R."/>
            <person name="Stieglmeier M."/>
            <person name="Klingl A."/>
            <person name="Woyke T."/>
            <person name="Ryan C.M."/>
            <person name="Banfield J.F."/>
        </authorList>
    </citation>
    <scope>NUCLEOTIDE SEQUENCE [LARGE SCALE GENOMIC DNA]</scope>
</reference>
<dbReference type="Pfam" id="PF00572">
    <property type="entry name" value="Ribosomal_L13"/>
    <property type="match status" value="1"/>
</dbReference>
<gene>
    <name evidence="4 5" type="primary">rplM</name>
    <name evidence="5" type="ORF">COT87_00250</name>
</gene>
<evidence type="ECO:0000313" key="6">
    <source>
        <dbReference type="Proteomes" id="UP000230796"/>
    </source>
</evidence>
<dbReference type="InterPro" id="IPR005822">
    <property type="entry name" value="Ribosomal_uL13"/>
</dbReference>
<dbReference type="Gene3D" id="3.90.1180.10">
    <property type="entry name" value="Ribosomal protein L13"/>
    <property type="match status" value="1"/>
</dbReference>
<dbReference type="CDD" id="cd00392">
    <property type="entry name" value="Ribosomal_L13"/>
    <property type="match status" value="1"/>
</dbReference>
<dbReference type="GO" id="GO:0005840">
    <property type="term" value="C:ribosome"/>
    <property type="evidence" value="ECO:0007669"/>
    <property type="project" value="UniProtKB-KW"/>
</dbReference>
<dbReference type="InterPro" id="IPR036899">
    <property type="entry name" value="Ribosomal_uL13_sf"/>
</dbReference>
<evidence type="ECO:0000256" key="1">
    <source>
        <dbReference type="ARBA" id="ARBA00006227"/>
    </source>
</evidence>
<dbReference type="HAMAP" id="MF_01366">
    <property type="entry name" value="Ribosomal_uL13"/>
    <property type="match status" value="1"/>
</dbReference>
<dbReference type="PANTHER" id="PTHR11545">
    <property type="entry name" value="RIBOSOMAL PROTEIN L13"/>
    <property type="match status" value="1"/>
</dbReference>
<dbReference type="AlphaFoldDB" id="A0A2H0VJN0"/>
<dbReference type="NCBIfam" id="TIGR01066">
    <property type="entry name" value="rplM_bact"/>
    <property type="match status" value="1"/>
</dbReference>
<dbReference type="Proteomes" id="UP000230796">
    <property type="component" value="Unassembled WGS sequence"/>
</dbReference>
<dbReference type="InterPro" id="IPR005823">
    <property type="entry name" value="Ribosomal_uL13_bac-type"/>
</dbReference>
<keyword evidence="2 4" id="KW-0689">Ribosomal protein</keyword>
<comment type="subunit">
    <text evidence="4">Part of the 50S ribosomal subunit.</text>
</comment>
<evidence type="ECO:0000256" key="3">
    <source>
        <dbReference type="ARBA" id="ARBA00023274"/>
    </source>
</evidence>